<organism evidence="7 8">
    <name type="scientific">Dufourea novaeangliae</name>
    <name type="common">Sweat bee</name>
    <dbReference type="NCBI Taxonomy" id="178035"/>
    <lineage>
        <taxon>Eukaryota</taxon>
        <taxon>Metazoa</taxon>
        <taxon>Ecdysozoa</taxon>
        <taxon>Arthropoda</taxon>
        <taxon>Hexapoda</taxon>
        <taxon>Insecta</taxon>
        <taxon>Pterygota</taxon>
        <taxon>Neoptera</taxon>
        <taxon>Endopterygota</taxon>
        <taxon>Hymenoptera</taxon>
        <taxon>Apocrita</taxon>
        <taxon>Aculeata</taxon>
        <taxon>Apoidea</taxon>
        <taxon>Anthophila</taxon>
        <taxon>Halictidae</taxon>
        <taxon>Rophitinae</taxon>
        <taxon>Dufourea</taxon>
    </lineage>
</organism>
<dbReference type="InterPro" id="IPR029026">
    <property type="entry name" value="tRNA_m1G_MTases_N"/>
</dbReference>
<gene>
    <name evidence="7" type="ORF">WN55_04632</name>
</gene>
<dbReference type="OrthoDB" id="270651at2759"/>
<evidence type="ECO:0000256" key="4">
    <source>
        <dbReference type="SAM" id="MobiDB-lite"/>
    </source>
</evidence>
<keyword evidence="2 7" id="KW-0489">Methyltransferase</keyword>
<dbReference type="InterPro" id="IPR029064">
    <property type="entry name" value="Ribosomal_eL30-like_sf"/>
</dbReference>
<dbReference type="STRING" id="178035.A0A154P1J1"/>
<reference evidence="7 8" key="1">
    <citation type="submission" date="2015-07" db="EMBL/GenBank/DDBJ databases">
        <title>The genome of Dufourea novaeangliae.</title>
        <authorList>
            <person name="Pan H."/>
            <person name="Kapheim K."/>
        </authorList>
    </citation>
    <scope>NUCLEOTIDE SEQUENCE [LARGE SCALE GENOMIC DNA]</scope>
    <source>
        <strain evidence="7">0120121106</strain>
        <tissue evidence="7">Whole body</tissue>
    </source>
</reference>
<dbReference type="GO" id="GO:0006396">
    <property type="term" value="P:RNA processing"/>
    <property type="evidence" value="ECO:0007669"/>
    <property type="project" value="InterPro"/>
</dbReference>
<proteinExistence type="inferred from homology"/>
<dbReference type="Gene3D" id="3.40.1280.10">
    <property type="match status" value="1"/>
</dbReference>
<dbReference type="PANTHER" id="PTHR43191">
    <property type="entry name" value="RRNA METHYLTRANSFERASE 3"/>
    <property type="match status" value="1"/>
</dbReference>
<dbReference type="SUPFAM" id="SSF55315">
    <property type="entry name" value="L30e-like"/>
    <property type="match status" value="1"/>
</dbReference>
<dbReference type="AlphaFoldDB" id="A0A154P1J1"/>
<evidence type="ECO:0000313" key="7">
    <source>
        <dbReference type="EMBL" id="KZC05692.1"/>
    </source>
</evidence>
<dbReference type="EMBL" id="KQ434796">
    <property type="protein sequence ID" value="KZC05692.1"/>
    <property type="molecule type" value="Genomic_DNA"/>
</dbReference>
<evidence type="ECO:0000256" key="3">
    <source>
        <dbReference type="ARBA" id="ARBA00022679"/>
    </source>
</evidence>
<dbReference type="InterPro" id="IPR001537">
    <property type="entry name" value="SpoU_MeTrfase"/>
</dbReference>
<keyword evidence="8" id="KW-1185">Reference proteome</keyword>
<dbReference type="InterPro" id="IPR029028">
    <property type="entry name" value="Alpha/beta_knot_MTases"/>
</dbReference>
<dbReference type="GO" id="GO:0032259">
    <property type="term" value="P:methylation"/>
    <property type="evidence" value="ECO:0007669"/>
    <property type="project" value="UniProtKB-KW"/>
</dbReference>
<dbReference type="Pfam" id="PF00588">
    <property type="entry name" value="SpoU_methylase"/>
    <property type="match status" value="1"/>
</dbReference>
<accession>A0A154P1J1</accession>
<evidence type="ECO:0000256" key="1">
    <source>
        <dbReference type="ARBA" id="ARBA00007228"/>
    </source>
</evidence>
<sequence length="436" mass="48608">MVFLNIVHTTFRPLRQLTKLPTINAKLDATRTYVRWASRRPVAIVNEDELYEASDTTRETFAESKKFSSRKSRGRNSTEKTAKTAKTAKTTKATNDVESLATEKKKAFTVLQDNDKIIRSLMIKVKSRKKREKNDNIALEGQRLIQDALRAGVQPKVVLFSNSADIDKLNLPPKTQLYKVPYKTIQLWSTVSSSPGLIGIFETPNIENTAPADDALPLTIICDNVREPGNLGSIMRAAAGVGCEKLILIKGCVDLWDPKVLRSACGAHFRLPIHAFPVWDDVPALISEDSNIIVTDSNFKDEFVSKYDTDMLQPSLGVFDADPESLKSYCINEDSGTETIESEPTSSFKKKMADLLLQLPIVPYYTLDYTKKETVLVLSGETEGLTFDSLNLLKERKGIRINIPLVNGVDSLNAGVAFGIVTFEIKRQFIKKQSTL</sequence>
<protein>
    <submittedName>
        <fullName evidence="7">RNA methyltransferase-like protein 1</fullName>
    </submittedName>
</protein>
<dbReference type="PANTHER" id="PTHR43191:SF2">
    <property type="entry name" value="RRNA METHYLTRANSFERASE 3, MITOCHONDRIAL"/>
    <property type="match status" value="1"/>
</dbReference>
<evidence type="ECO:0000313" key="8">
    <source>
        <dbReference type="Proteomes" id="UP000076502"/>
    </source>
</evidence>
<feature type="domain" description="tRNA/rRNA methyltransferase SpoU type" evidence="5">
    <location>
        <begin position="218"/>
        <end position="303"/>
    </location>
</feature>
<evidence type="ECO:0000256" key="2">
    <source>
        <dbReference type="ARBA" id="ARBA00022603"/>
    </source>
</evidence>
<dbReference type="OMA" id="FLKFHKY"/>
<dbReference type="GO" id="GO:0008173">
    <property type="term" value="F:RNA methyltransferase activity"/>
    <property type="evidence" value="ECO:0007669"/>
    <property type="project" value="InterPro"/>
</dbReference>
<feature type="domain" description="MRM3-like substrate binding" evidence="6">
    <location>
        <begin position="124"/>
        <end position="192"/>
    </location>
</feature>
<keyword evidence="3 7" id="KW-0808">Transferase</keyword>
<dbReference type="GO" id="GO:0003723">
    <property type="term" value="F:RNA binding"/>
    <property type="evidence" value="ECO:0007669"/>
    <property type="project" value="InterPro"/>
</dbReference>
<dbReference type="InterPro" id="IPR051259">
    <property type="entry name" value="rRNA_Methyltransferase"/>
</dbReference>
<dbReference type="Gene3D" id="3.30.1330.30">
    <property type="match status" value="1"/>
</dbReference>
<evidence type="ECO:0000259" key="6">
    <source>
        <dbReference type="Pfam" id="PF22435"/>
    </source>
</evidence>
<feature type="region of interest" description="Disordered" evidence="4">
    <location>
        <begin position="62"/>
        <end position="94"/>
    </location>
</feature>
<comment type="similarity">
    <text evidence="1">Belongs to the class IV-like SAM-binding methyltransferase superfamily. RNA methyltransferase TrmH family.</text>
</comment>
<dbReference type="InterPro" id="IPR053888">
    <property type="entry name" value="MRM3-like_sub_bind"/>
</dbReference>
<dbReference type="Pfam" id="PF22435">
    <property type="entry name" value="MRM3-like_sub_bind"/>
    <property type="match status" value="1"/>
</dbReference>
<dbReference type="SUPFAM" id="SSF75217">
    <property type="entry name" value="alpha/beta knot"/>
    <property type="match status" value="1"/>
</dbReference>
<name>A0A154P1J1_DUFNO</name>
<dbReference type="CDD" id="cd18106">
    <property type="entry name" value="SpoU-like_RNMTL1"/>
    <property type="match status" value="1"/>
</dbReference>
<evidence type="ECO:0000259" key="5">
    <source>
        <dbReference type="Pfam" id="PF00588"/>
    </source>
</evidence>
<dbReference type="Proteomes" id="UP000076502">
    <property type="component" value="Unassembled WGS sequence"/>
</dbReference>
<feature type="compositionally biased region" description="Low complexity" evidence="4">
    <location>
        <begin position="84"/>
        <end position="94"/>
    </location>
</feature>